<proteinExistence type="predicted"/>
<dbReference type="EMBL" id="BAAAPY010000001">
    <property type="protein sequence ID" value="GAA2070842.1"/>
    <property type="molecule type" value="Genomic_DNA"/>
</dbReference>
<feature type="region of interest" description="Disordered" evidence="1">
    <location>
        <begin position="97"/>
        <end position="128"/>
    </location>
</feature>
<evidence type="ECO:0000313" key="3">
    <source>
        <dbReference type="Proteomes" id="UP001501480"/>
    </source>
</evidence>
<dbReference type="Proteomes" id="UP001501480">
    <property type="component" value="Unassembled WGS sequence"/>
</dbReference>
<protein>
    <recommendedName>
        <fullName evidence="4">J domain-containing protein</fullName>
    </recommendedName>
</protein>
<accession>A0ABN2VSA4</accession>
<feature type="compositionally biased region" description="Basic and acidic residues" evidence="1">
    <location>
        <begin position="167"/>
        <end position="179"/>
    </location>
</feature>
<gene>
    <name evidence="2" type="ORF">GCM10009821_05300</name>
</gene>
<name>A0ABN2VSA4_9ACTN</name>
<evidence type="ECO:0008006" key="4">
    <source>
        <dbReference type="Google" id="ProtNLM"/>
    </source>
</evidence>
<organism evidence="2 3">
    <name type="scientific">Aeromicrobium halocynthiae</name>
    <dbReference type="NCBI Taxonomy" id="560557"/>
    <lineage>
        <taxon>Bacteria</taxon>
        <taxon>Bacillati</taxon>
        <taxon>Actinomycetota</taxon>
        <taxon>Actinomycetes</taxon>
        <taxon>Propionibacteriales</taxon>
        <taxon>Nocardioidaceae</taxon>
        <taxon>Aeromicrobium</taxon>
    </lineage>
</organism>
<keyword evidence="3" id="KW-1185">Reference proteome</keyword>
<evidence type="ECO:0000313" key="2">
    <source>
        <dbReference type="EMBL" id="GAA2070842.1"/>
    </source>
</evidence>
<evidence type="ECO:0000256" key="1">
    <source>
        <dbReference type="SAM" id="MobiDB-lite"/>
    </source>
</evidence>
<feature type="region of interest" description="Disordered" evidence="1">
    <location>
        <begin position="143"/>
        <end position="192"/>
    </location>
</feature>
<sequence>MRMALFGRRRGTGDRRATRDDLATMRDWVASRRGVEAYVEPRTTVSETTVVLVASDGESLRRRVASPKAAADFARKAAIPIYDANRTGYPQRMRDYAVRQKARQSGTSAGTGPAGRASRPSAGRPLSSAERDAIVTLQVSAGVESTAPGRPDEQTLRQWWKQARVRSHPDRRGGDRTEWDQVESAAETLGLT</sequence>
<reference evidence="2 3" key="1">
    <citation type="journal article" date="2019" name="Int. J. Syst. Evol. Microbiol.">
        <title>The Global Catalogue of Microorganisms (GCM) 10K type strain sequencing project: providing services to taxonomists for standard genome sequencing and annotation.</title>
        <authorList>
            <consortium name="The Broad Institute Genomics Platform"/>
            <consortium name="The Broad Institute Genome Sequencing Center for Infectious Disease"/>
            <person name="Wu L."/>
            <person name="Ma J."/>
        </authorList>
    </citation>
    <scope>NUCLEOTIDE SEQUENCE [LARGE SCALE GENOMIC DNA]</scope>
    <source>
        <strain evidence="2 3">JCM 15749</strain>
    </source>
</reference>
<comment type="caution">
    <text evidence="2">The sequence shown here is derived from an EMBL/GenBank/DDBJ whole genome shotgun (WGS) entry which is preliminary data.</text>
</comment>